<feature type="compositionally biased region" description="Basic and acidic residues" evidence="6">
    <location>
        <begin position="39"/>
        <end position="53"/>
    </location>
</feature>
<dbReference type="Proteomes" id="UP000002489">
    <property type="component" value="Unassembled WGS sequence"/>
</dbReference>
<dbReference type="GO" id="GO:0022857">
    <property type="term" value="F:transmembrane transporter activity"/>
    <property type="evidence" value="ECO:0007669"/>
    <property type="project" value="TreeGrafter"/>
</dbReference>
<comment type="similarity">
    <text evidence="2">Belongs to the major facilitator superfamily. TCR/Tet family.</text>
</comment>
<dbReference type="EnsemblFungi" id="FOXG_04422T0">
    <property type="protein sequence ID" value="FOXG_04422P0"/>
    <property type="gene ID" value="FOXG_04422"/>
</dbReference>
<keyword evidence="4" id="KW-1133">Transmembrane helix</keyword>
<evidence type="ECO:0000256" key="6">
    <source>
        <dbReference type="SAM" id="MobiDB-lite"/>
    </source>
</evidence>
<evidence type="ECO:0000256" key="2">
    <source>
        <dbReference type="ARBA" id="ARBA00007520"/>
    </source>
</evidence>
<name>A0A0D2XKE8_FUSOF</name>
<dbReference type="InterPro" id="IPR036259">
    <property type="entry name" value="MFS_trans_sf"/>
</dbReference>
<evidence type="ECO:0000256" key="4">
    <source>
        <dbReference type="ARBA" id="ARBA00022989"/>
    </source>
</evidence>
<evidence type="ECO:0000256" key="1">
    <source>
        <dbReference type="ARBA" id="ARBA00004141"/>
    </source>
</evidence>
<organism evidence="7 8">
    <name type="scientific">Fusarium oxysporum (strain Fo5176)</name>
    <name type="common">Fusarium vascular wilt</name>
    <dbReference type="NCBI Taxonomy" id="660025"/>
    <lineage>
        <taxon>Eukaryota</taxon>
        <taxon>Fungi</taxon>
        <taxon>Dikarya</taxon>
        <taxon>Ascomycota</taxon>
        <taxon>Pezizomycotina</taxon>
        <taxon>Sordariomycetes</taxon>
        <taxon>Hypocreomycetidae</taxon>
        <taxon>Hypocreales</taxon>
        <taxon>Nectriaceae</taxon>
        <taxon>Fusarium</taxon>
        <taxon>Fusarium oxysporum species complex</taxon>
    </lineage>
</organism>
<dbReference type="PANTHER" id="PTHR23501">
    <property type="entry name" value="MAJOR FACILITATOR SUPERFAMILY"/>
    <property type="match status" value="1"/>
</dbReference>
<accession>A0A0D2XKE8</accession>
<feature type="region of interest" description="Disordered" evidence="6">
    <location>
        <begin position="1"/>
        <end position="59"/>
    </location>
</feature>
<dbReference type="SUPFAM" id="SSF103473">
    <property type="entry name" value="MFS general substrate transporter"/>
    <property type="match status" value="1"/>
</dbReference>
<evidence type="ECO:0000313" key="8">
    <source>
        <dbReference type="Proteomes" id="UP000002489"/>
    </source>
</evidence>
<sequence>MSQTTFKAPGPSTPITQLDDVHINDRDSEACQVRNQHRPVRETPIHNLSDNHDASSSNEPGIQIGDGAFGSIILTGIGVGLNFEGPLLSVQAVVPHKDVAAATTAMGFVRTLATAISVVIGGVLFQNEMKGEYQTLEDSLGPGLARLFNGASASASVDLIKTLPTESQLVVRTAFFNAIDKMWIMKYLHACFD</sequence>
<evidence type="ECO:0008006" key="9">
    <source>
        <dbReference type="Google" id="ProtNLM"/>
    </source>
</evidence>
<keyword evidence="3" id="KW-0812">Transmembrane</keyword>
<evidence type="ECO:0000256" key="5">
    <source>
        <dbReference type="ARBA" id="ARBA00023136"/>
    </source>
</evidence>
<proteinExistence type="inferred from homology"/>
<evidence type="ECO:0000256" key="3">
    <source>
        <dbReference type="ARBA" id="ARBA00022692"/>
    </source>
</evidence>
<reference evidence="8" key="1">
    <citation type="journal article" date="2012" name="Mol. Plant Microbe Interact.">
        <title>A highly conserved effector in Fusarium oxysporum is required for full virulence on Arabidopsis.</title>
        <authorList>
            <person name="Thatcher L.F."/>
            <person name="Gardiner D.M."/>
            <person name="Kazan K."/>
            <person name="Manners J."/>
        </authorList>
    </citation>
    <scope>NUCLEOTIDE SEQUENCE [LARGE SCALE GENOMIC DNA]</scope>
    <source>
        <strain evidence="8">Fo5176</strain>
    </source>
</reference>
<keyword evidence="5" id="KW-0472">Membrane</keyword>
<comment type="subcellular location">
    <subcellularLocation>
        <location evidence="1">Membrane</location>
        <topology evidence="1">Multi-pass membrane protein</topology>
    </subcellularLocation>
</comment>
<dbReference type="PANTHER" id="PTHR23501:SF102">
    <property type="entry name" value="DRUG TRANSPORTER, PUTATIVE (AFU_ORTHOLOGUE AFUA_3G08530)-RELATED"/>
    <property type="match status" value="1"/>
</dbReference>
<evidence type="ECO:0000313" key="7">
    <source>
        <dbReference type="EnsemblFungi" id="FOXG_04422P0"/>
    </source>
</evidence>
<dbReference type="AlphaFoldDB" id="A0A0D2XKE8"/>
<feature type="compositionally biased region" description="Basic and acidic residues" evidence="6">
    <location>
        <begin position="19"/>
        <end position="29"/>
    </location>
</feature>
<protein>
    <recommendedName>
        <fullName evidence="9">Major facilitator superfamily (MFS) profile domain-containing protein</fullName>
    </recommendedName>
</protein>
<dbReference type="GO" id="GO:0005886">
    <property type="term" value="C:plasma membrane"/>
    <property type="evidence" value="ECO:0007669"/>
    <property type="project" value="TreeGrafter"/>
</dbReference>
<reference evidence="7" key="2">
    <citation type="submission" date="2025-08" db="UniProtKB">
        <authorList>
            <consortium name="EnsemblFungi"/>
        </authorList>
    </citation>
    <scope>IDENTIFICATION</scope>
    <source>
        <strain evidence="7">4287 / CBS 123668 / FGSC 9935 / NRRL 34936</strain>
    </source>
</reference>